<evidence type="ECO:0000256" key="4">
    <source>
        <dbReference type="ARBA" id="ARBA00022692"/>
    </source>
</evidence>
<gene>
    <name evidence="9" type="ordered locus">CVAR_2576</name>
</gene>
<dbReference type="Proteomes" id="UP000006659">
    <property type="component" value="Chromosome"/>
</dbReference>
<comment type="similarity">
    <text evidence="2">Belongs to the UPF0410 family.</text>
</comment>
<keyword evidence="5 8" id="KW-1133">Transmembrane helix</keyword>
<accession>G0HG41</accession>
<dbReference type="KEGG" id="cva:CVAR_2576"/>
<name>G0HG41_CORVD</name>
<dbReference type="EMBL" id="CP002917">
    <property type="protein sequence ID" value="AEK37919.1"/>
    <property type="molecule type" value="Genomic_DNA"/>
</dbReference>
<evidence type="ECO:0000256" key="3">
    <source>
        <dbReference type="ARBA" id="ARBA00022475"/>
    </source>
</evidence>
<evidence type="ECO:0000256" key="1">
    <source>
        <dbReference type="ARBA" id="ARBA00004651"/>
    </source>
</evidence>
<reference evidence="9 10" key="1">
    <citation type="journal article" date="2011" name="BMC Genomics">
        <title>Complete genome sequence of Corynebacterium variabile DSM 44702 isolated from the surface of smear-ripened cheeses and insights into cheese ripening and flavor generation.</title>
        <authorList>
            <person name="Schroeder J."/>
            <person name="Maus I."/>
            <person name="Trost E."/>
            <person name="Tauch A."/>
        </authorList>
    </citation>
    <scope>NUCLEOTIDE SEQUENCE [LARGE SCALE GENOMIC DNA]</scope>
    <source>
        <strain evidence="10">DSM 44702 / JCM 12073 / NCIMB 30131</strain>
    </source>
</reference>
<evidence type="ECO:0000313" key="10">
    <source>
        <dbReference type="Proteomes" id="UP000006659"/>
    </source>
</evidence>
<keyword evidence="4 8" id="KW-0812">Transmembrane</keyword>
<evidence type="ECO:0000256" key="5">
    <source>
        <dbReference type="ARBA" id="ARBA00022989"/>
    </source>
</evidence>
<feature type="transmembrane region" description="Helical" evidence="8">
    <location>
        <begin position="120"/>
        <end position="144"/>
    </location>
</feature>
<dbReference type="Pfam" id="PF04226">
    <property type="entry name" value="Transgly_assoc"/>
    <property type="match status" value="1"/>
</dbReference>
<keyword evidence="3" id="KW-1003">Cell membrane</keyword>
<comment type="subcellular location">
    <subcellularLocation>
        <location evidence="1">Cell membrane</location>
        <topology evidence="1">Multi-pass membrane protein</topology>
    </subcellularLocation>
</comment>
<dbReference type="SUPFAM" id="SSF103473">
    <property type="entry name" value="MFS general substrate transporter"/>
    <property type="match status" value="1"/>
</dbReference>
<protein>
    <submittedName>
        <fullName evidence="9">Putative membrane protein</fullName>
    </submittedName>
</protein>
<feature type="transmembrane region" description="Helical" evidence="8">
    <location>
        <begin position="87"/>
        <end position="108"/>
    </location>
</feature>
<evidence type="ECO:0000256" key="2">
    <source>
        <dbReference type="ARBA" id="ARBA00011006"/>
    </source>
</evidence>
<sequence>MARTPGSGRPGGMSVPSGPYSVRLATSDRSEYCTAAFHAGFGTCSYPFPAVPSGSSRNPRRTRPISTTNEVMETTVLALGSAPPLSFVAWVLIGLTVGVLVVMLVAVSRRETPEDQTRRAYVTAAIAGLVGAVIGGWIITLFGVDAVGGGMYLSMLTAIIGAAVLSGGSTLVGKNRKGAGQVRS</sequence>
<feature type="region of interest" description="Disordered" evidence="7">
    <location>
        <begin position="1"/>
        <end position="20"/>
    </location>
</feature>
<dbReference type="InterPro" id="IPR036259">
    <property type="entry name" value="MFS_trans_sf"/>
</dbReference>
<evidence type="ECO:0000256" key="7">
    <source>
        <dbReference type="SAM" id="MobiDB-lite"/>
    </source>
</evidence>
<evidence type="ECO:0000256" key="8">
    <source>
        <dbReference type="SAM" id="Phobius"/>
    </source>
</evidence>
<evidence type="ECO:0000313" key="9">
    <source>
        <dbReference type="EMBL" id="AEK37919.1"/>
    </source>
</evidence>
<dbReference type="HOGENOM" id="CLU_1465889_0_0_11"/>
<feature type="transmembrane region" description="Helical" evidence="8">
    <location>
        <begin position="150"/>
        <end position="173"/>
    </location>
</feature>
<organism evidence="9 10">
    <name type="scientific">Corynebacterium variabile (strain DSM 44702 / CIP 107183 / JCM 12073 / NCIMB 30131)</name>
    <name type="common">Corynebacterium mooreparkense</name>
    <dbReference type="NCBI Taxonomy" id="858619"/>
    <lineage>
        <taxon>Bacteria</taxon>
        <taxon>Bacillati</taxon>
        <taxon>Actinomycetota</taxon>
        <taxon>Actinomycetes</taxon>
        <taxon>Mycobacteriales</taxon>
        <taxon>Corynebacteriaceae</taxon>
        <taxon>Corynebacterium</taxon>
    </lineage>
</organism>
<dbReference type="eggNOG" id="ENOG5031MWM">
    <property type="taxonomic scope" value="Bacteria"/>
</dbReference>
<proteinExistence type="inferred from homology"/>
<dbReference type="InterPro" id="IPR007341">
    <property type="entry name" value="Transgly_assoc"/>
</dbReference>
<dbReference type="STRING" id="858619.CVAR_2576"/>
<evidence type="ECO:0000256" key="6">
    <source>
        <dbReference type="ARBA" id="ARBA00023136"/>
    </source>
</evidence>
<keyword evidence="6 8" id="KW-0472">Membrane</keyword>
<dbReference type="AlphaFoldDB" id="G0HG41"/>
<dbReference type="GO" id="GO:0005886">
    <property type="term" value="C:plasma membrane"/>
    <property type="evidence" value="ECO:0007669"/>
    <property type="project" value="UniProtKB-SubCell"/>
</dbReference>